<evidence type="ECO:0000256" key="3">
    <source>
        <dbReference type="PROSITE-ProRule" id="PRU00169"/>
    </source>
</evidence>
<dbReference type="PATRIC" id="fig|1121015.4.peg.2562"/>
<dbReference type="PANTHER" id="PTHR44591">
    <property type="entry name" value="STRESS RESPONSE REGULATOR PROTEIN 1"/>
    <property type="match status" value="1"/>
</dbReference>
<dbReference type="Gene3D" id="1.20.120.160">
    <property type="entry name" value="HPT domain"/>
    <property type="match status" value="1"/>
</dbReference>
<dbReference type="InterPro" id="IPR008207">
    <property type="entry name" value="Sig_transdc_His_kin_Hpt_dom"/>
</dbReference>
<feature type="domain" description="Response regulatory" evidence="4">
    <location>
        <begin position="11"/>
        <end position="125"/>
    </location>
</feature>
<dbReference type="PROSITE" id="PS50110">
    <property type="entry name" value="RESPONSE_REGULATORY"/>
    <property type="match status" value="1"/>
</dbReference>
<dbReference type="InterPro" id="IPR036641">
    <property type="entry name" value="HPT_dom_sf"/>
</dbReference>
<protein>
    <recommendedName>
        <fullName evidence="4">Response regulatory domain-containing protein</fullName>
    </recommendedName>
</protein>
<accession>A0A091B9J8</accession>
<keyword evidence="2" id="KW-0902">Two-component regulatory system</keyword>
<evidence type="ECO:0000313" key="5">
    <source>
        <dbReference type="EMBL" id="KFN41130.1"/>
    </source>
</evidence>
<comment type="caution">
    <text evidence="5">The sequence shown here is derived from an EMBL/GenBank/DDBJ whole genome shotgun (WGS) entry which is preliminary data.</text>
</comment>
<dbReference type="Pfam" id="PF00072">
    <property type="entry name" value="Response_reg"/>
    <property type="match status" value="1"/>
</dbReference>
<dbReference type="SUPFAM" id="SSF52172">
    <property type="entry name" value="CheY-like"/>
    <property type="match status" value="1"/>
</dbReference>
<proteinExistence type="predicted"/>
<dbReference type="SMART" id="SM00448">
    <property type="entry name" value="REC"/>
    <property type="match status" value="1"/>
</dbReference>
<name>A0A091B9J8_9GAMM</name>
<dbReference type="Proteomes" id="UP000029385">
    <property type="component" value="Unassembled WGS sequence"/>
</dbReference>
<dbReference type="STRING" id="1121015.GCA_000420545_00151"/>
<reference evidence="5 6" key="1">
    <citation type="submission" date="2013-09" db="EMBL/GenBank/DDBJ databases">
        <title>Genome sequencing of Arenimonas oryziterrae.</title>
        <authorList>
            <person name="Chen F."/>
            <person name="Wang G."/>
        </authorList>
    </citation>
    <scope>NUCLEOTIDE SEQUENCE [LARGE SCALE GENOMIC DNA]</scope>
    <source>
        <strain evidence="5 6">YC6267</strain>
    </source>
</reference>
<dbReference type="PANTHER" id="PTHR44591:SF21">
    <property type="entry name" value="TWO-COMPONENT RESPONSE REGULATOR"/>
    <property type="match status" value="1"/>
</dbReference>
<keyword evidence="1 3" id="KW-0597">Phosphoprotein</keyword>
<organism evidence="5 6">
    <name type="scientific">Arenimonas oryziterrae DSM 21050 = YC6267</name>
    <dbReference type="NCBI Taxonomy" id="1121015"/>
    <lineage>
        <taxon>Bacteria</taxon>
        <taxon>Pseudomonadati</taxon>
        <taxon>Pseudomonadota</taxon>
        <taxon>Gammaproteobacteria</taxon>
        <taxon>Lysobacterales</taxon>
        <taxon>Lysobacteraceae</taxon>
        <taxon>Arenimonas</taxon>
    </lineage>
</organism>
<dbReference type="OrthoDB" id="5966285at2"/>
<keyword evidence="6" id="KW-1185">Reference proteome</keyword>
<dbReference type="AlphaFoldDB" id="A0A091B9J8"/>
<gene>
    <name evidence="5" type="ORF">N789_04390</name>
</gene>
<dbReference type="CDD" id="cd00156">
    <property type="entry name" value="REC"/>
    <property type="match status" value="1"/>
</dbReference>
<evidence type="ECO:0000256" key="1">
    <source>
        <dbReference type="ARBA" id="ARBA00022553"/>
    </source>
</evidence>
<dbReference type="InterPro" id="IPR050595">
    <property type="entry name" value="Bact_response_regulator"/>
</dbReference>
<dbReference type="InterPro" id="IPR001789">
    <property type="entry name" value="Sig_transdc_resp-reg_receiver"/>
</dbReference>
<dbReference type="SUPFAM" id="SSF47226">
    <property type="entry name" value="Histidine-containing phosphotransfer domain, HPT domain"/>
    <property type="match status" value="1"/>
</dbReference>
<feature type="modified residue" description="4-aspartylphosphate" evidence="3">
    <location>
        <position position="60"/>
    </location>
</feature>
<evidence type="ECO:0000259" key="4">
    <source>
        <dbReference type="PROSITE" id="PS50110"/>
    </source>
</evidence>
<dbReference type="GO" id="GO:0000160">
    <property type="term" value="P:phosphorelay signal transduction system"/>
    <property type="evidence" value="ECO:0007669"/>
    <property type="project" value="UniProtKB-KW"/>
</dbReference>
<dbReference type="GO" id="GO:0004672">
    <property type="term" value="F:protein kinase activity"/>
    <property type="evidence" value="ECO:0007669"/>
    <property type="project" value="UniProtKB-ARBA"/>
</dbReference>
<dbReference type="EMBL" id="AVCI01000045">
    <property type="protein sequence ID" value="KFN41130.1"/>
    <property type="molecule type" value="Genomic_DNA"/>
</dbReference>
<dbReference type="InterPro" id="IPR011006">
    <property type="entry name" value="CheY-like_superfamily"/>
</dbReference>
<dbReference type="eggNOG" id="COG0745">
    <property type="taxonomic scope" value="Bacteria"/>
</dbReference>
<dbReference type="Pfam" id="PF01627">
    <property type="entry name" value="Hpt"/>
    <property type="match status" value="1"/>
</dbReference>
<evidence type="ECO:0000256" key="2">
    <source>
        <dbReference type="ARBA" id="ARBA00023012"/>
    </source>
</evidence>
<evidence type="ECO:0000313" key="6">
    <source>
        <dbReference type="Proteomes" id="UP000029385"/>
    </source>
</evidence>
<dbReference type="Gene3D" id="3.40.50.2300">
    <property type="match status" value="1"/>
</dbReference>
<sequence>MHQTMEPMNLRLLLLEDDAVSRAFLTDALAALPARVDAAETIARASDLVLDRPHDLWLIDAHLPDGDGVDALTALQHLSPGVPALAITAELHRDGFDQLCAAGFLEVLQKPIAIAALHAAVQRALTGTTAFPATPATGKLPVWDEQRALAALGGRRESLQALRALFLDELPHQSEEVLAACAANDADAARAVLHQLKAGCGFVGATRLLAAVEALSRSPLDGAQRRLFEFAVADQLATIEVTGDREA</sequence>